<dbReference type="Proteomes" id="UP000276133">
    <property type="component" value="Unassembled WGS sequence"/>
</dbReference>
<evidence type="ECO:0000313" key="2">
    <source>
        <dbReference type="Proteomes" id="UP000276133"/>
    </source>
</evidence>
<dbReference type="EMBL" id="REGN01006322">
    <property type="protein sequence ID" value="RNA09987.1"/>
    <property type="molecule type" value="Genomic_DNA"/>
</dbReference>
<protein>
    <submittedName>
        <fullName evidence="1">Uncharacterized protein</fullName>
    </submittedName>
</protein>
<evidence type="ECO:0000313" key="1">
    <source>
        <dbReference type="EMBL" id="RNA09987.1"/>
    </source>
</evidence>
<name>A0A3M7QEX6_BRAPC</name>
<sequence>MVLIKISLRKMITILHQNSFAFETQSLFDRARRAGARALPPLGSEHGAWSGLRVTLRLWRMGTTLKLKEELIQIHLVLLSGKSLCVEKYCSGIIHCETGFNTGPKIQIAPLEYVIRNLYSNQLKNSICHLNQLNLFKI</sequence>
<comment type="caution">
    <text evidence="1">The sequence shown here is derived from an EMBL/GenBank/DDBJ whole genome shotgun (WGS) entry which is preliminary data.</text>
</comment>
<reference evidence="1 2" key="1">
    <citation type="journal article" date="2018" name="Sci. Rep.">
        <title>Genomic signatures of local adaptation to the degree of environmental predictability in rotifers.</title>
        <authorList>
            <person name="Franch-Gras L."/>
            <person name="Hahn C."/>
            <person name="Garcia-Roger E.M."/>
            <person name="Carmona M.J."/>
            <person name="Serra M."/>
            <person name="Gomez A."/>
        </authorList>
    </citation>
    <scope>NUCLEOTIDE SEQUENCE [LARGE SCALE GENOMIC DNA]</scope>
    <source>
        <strain evidence="1">HYR1</strain>
    </source>
</reference>
<keyword evidence="2" id="KW-1185">Reference proteome</keyword>
<gene>
    <name evidence="1" type="ORF">BpHYR1_049887</name>
</gene>
<dbReference type="AlphaFoldDB" id="A0A3M7QEX6"/>
<accession>A0A3M7QEX6</accession>
<proteinExistence type="predicted"/>
<organism evidence="1 2">
    <name type="scientific">Brachionus plicatilis</name>
    <name type="common">Marine rotifer</name>
    <name type="synonym">Brachionus muelleri</name>
    <dbReference type="NCBI Taxonomy" id="10195"/>
    <lineage>
        <taxon>Eukaryota</taxon>
        <taxon>Metazoa</taxon>
        <taxon>Spiralia</taxon>
        <taxon>Gnathifera</taxon>
        <taxon>Rotifera</taxon>
        <taxon>Eurotatoria</taxon>
        <taxon>Monogononta</taxon>
        <taxon>Pseudotrocha</taxon>
        <taxon>Ploima</taxon>
        <taxon>Brachionidae</taxon>
        <taxon>Brachionus</taxon>
    </lineage>
</organism>